<name>A0A5J5R3W9_GOSBA</name>
<evidence type="ECO:0000313" key="1">
    <source>
        <dbReference type="EMBL" id="KAB2026048.1"/>
    </source>
</evidence>
<keyword evidence="2" id="KW-1185">Reference proteome</keyword>
<sequence length="121" mass="14106">MGGKDMNLLMILMVLQQRYIQIEIENSEEIEFVVSKLMIPRKEFWVSYSGITKTKGQCYNTQNNFKGRQKHLSVLWNQPFDIVIPKIISNEVVKHTGTSRYPNSNIAIPLLDFVENPFWVS</sequence>
<accession>A0A5J5R3W9</accession>
<dbReference type="Proteomes" id="UP000327439">
    <property type="component" value="Chromosome D06"/>
</dbReference>
<organism evidence="1 2">
    <name type="scientific">Gossypium barbadense</name>
    <name type="common">Sea Island cotton</name>
    <name type="synonym">Hibiscus barbadensis</name>
    <dbReference type="NCBI Taxonomy" id="3634"/>
    <lineage>
        <taxon>Eukaryota</taxon>
        <taxon>Viridiplantae</taxon>
        <taxon>Streptophyta</taxon>
        <taxon>Embryophyta</taxon>
        <taxon>Tracheophyta</taxon>
        <taxon>Spermatophyta</taxon>
        <taxon>Magnoliopsida</taxon>
        <taxon>eudicotyledons</taxon>
        <taxon>Gunneridae</taxon>
        <taxon>Pentapetalae</taxon>
        <taxon>rosids</taxon>
        <taxon>malvids</taxon>
        <taxon>Malvales</taxon>
        <taxon>Malvaceae</taxon>
        <taxon>Malvoideae</taxon>
        <taxon>Gossypium</taxon>
    </lineage>
</organism>
<dbReference type="AlphaFoldDB" id="A0A5J5R3W9"/>
<protein>
    <submittedName>
        <fullName evidence="1">Uncharacterized protein</fullName>
    </submittedName>
</protein>
<proteinExistence type="predicted"/>
<dbReference type="EMBL" id="CM018220">
    <property type="protein sequence ID" value="KAB2026048.1"/>
    <property type="molecule type" value="Genomic_DNA"/>
</dbReference>
<reference evidence="2" key="1">
    <citation type="journal article" date="2020" name="Nat. Genet.">
        <title>Genomic diversifications of five Gossypium allopolyploid species and their impact on cotton improvement.</title>
        <authorList>
            <person name="Chen Z.J."/>
            <person name="Sreedasyam A."/>
            <person name="Ando A."/>
            <person name="Song Q."/>
            <person name="De Santiago L.M."/>
            <person name="Hulse-Kemp A.M."/>
            <person name="Ding M."/>
            <person name="Ye W."/>
            <person name="Kirkbride R.C."/>
            <person name="Jenkins J."/>
            <person name="Plott C."/>
            <person name="Lovell J."/>
            <person name="Lin Y.M."/>
            <person name="Vaughn R."/>
            <person name="Liu B."/>
            <person name="Simpson S."/>
            <person name="Scheffler B.E."/>
            <person name="Wen L."/>
            <person name="Saski C.A."/>
            <person name="Grover C.E."/>
            <person name="Hu G."/>
            <person name="Conover J.L."/>
            <person name="Carlson J.W."/>
            <person name="Shu S."/>
            <person name="Boston L.B."/>
            <person name="Williams M."/>
            <person name="Peterson D.G."/>
            <person name="McGee K."/>
            <person name="Jones D.C."/>
            <person name="Wendel J.F."/>
            <person name="Stelly D.M."/>
            <person name="Grimwood J."/>
            <person name="Schmutz J."/>
        </authorList>
    </citation>
    <scope>NUCLEOTIDE SEQUENCE [LARGE SCALE GENOMIC DNA]</scope>
    <source>
        <strain evidence="2">cv. 3-79</strain>
    </source>
</reference>
<evidence type="ECO:0000313" key="2">
    <source>
        <dbReference type="Proteomes" id="UP000327439"/>
    </source>
</evidence>
<gene>
    <name evidence="1" type="ORF">ES319_D06G191300v1</name>
</gene>